<keyword evidence="3" id="KW-0862">Zinc</keyword>
<feature type="region of interest" description="Disordered" evidence="5">
    <location>
        <begin position="367"/>
        <end position="420"/>
    </location>
</feature>
<dbReference type="PANTHER" id="PTHR46319:SF3">
    <property type="entry name" value="ZINC FINGER FYVE DOMAIN-CONTAINING PROTEIN"/>
    <property type="match status" value="1"/>
</dbReference>
<dbReference type="PANTHER" id="PTHR46319">
    <property type="entry name" value="ZINC FINGER FYVE DOMAIN-CONTAINING PROTEIN"/>
    <property type="match status" value="1"/>
</dbReference>
<name>A0A5K3EUA8_MESCO</name>
<dbReference type="Pfam" id="PF01363">
    <property type="entry name" value="FYVE"/>
    <property type="match status" value="1"/>
</dbReference>
<dbReference type="Gene3D" id="3.30.40.10">
    <property type="entry name" value="Zinc/RING finger domain, C3HC4 (zinc finger)"/>
    <property type="match status" value="1"/>
</dbReference>
<dbReference type="AlphaFoldDB" id="A0A5K3EUA8"/>
<dbReference type="WBParaSite" id="MCU_002778-RA">
    <property type="protein sequence ID" value="MCU_002778-RA"/>
    <property type="gene ID" value="MCU_002778"/>
</dbReference>
<dbReference type="SUPFAM" id="SSF57903">
    <property type="entry name" value="FYVE/PHD zinc finger"/>
    <property type="match status" value="1"/>
</dbReference>
<sequence length="1119" mass="121820">MNPLVDFDKLLDDFEKSQIESRPHGNKSKLDGNVFSEMQLPVEETVKVPYQNALFCSTNAVSDCKSAPTAMDEEPGTSTDLENPSFTLESATFPELLASEQKSQCCLSELTPIFKKIELSGTETARLLETVSATQYENSSTTKAQIFSEALCDFEDSTNQMPMSTMESVVETMGTIQEPAAEEMLGESERQSCNKEAGEVARVVEGESHVINIGGPSHSSVTEHKRLAESGPSMCEDQNYPIETPGSGGLTKTGSPDAPPSSFSVLARDPPEWAADGSSPVCMSCGTRFTMLRRRHHCRACGRLLCASCTPHRVPLPATFSASSTSSTEPSLIRLVSSSSPSNDGAETRLHRVCNDCFNLVNAASYDGNTQGRRHQTPDTSAAPSQRLESPPTILASPSPPISTTPLPVPSSSSAQVRPPIQRRPYSPQLAVSRLKDDCLIPMDDDTNKWPPLVASSAPELTLEPRPPESRISQLLEQGGTVTFAVTRNLHVLVGCHNTTSSSGAVWYFASHGLYAVGQEEVGLLIRRRDCESLPPLDALWQFYLLYEMAFTRSSFVQPSNFAQASAPIDEGFCLLQACPRSRTTSGPSWFDCRVSGFLYVRATSCHRLHDLSPLYPSPPLLFGLLLHPHEVAWASHLPLRLLLSWGHKLGDGAYPFPLISDRDREPVFGDASPTGSILSIFPTVGGVPEICLIHVPELEILISSEFRSEELPQQQDQGPEPRLQLLLRRSSHEHVRRMVRSLGHSDSLLFGMAGDFSPSADSHLVCVAQSSGSSVAFRTEVTSALSTSEKKLTGASFVVIEGGASQSCLSVVEDGCMVRLTTEQFKALISKMRSASPLQLHVETAQVRPSSSPATNSGALITVDWLDNPISVHPTTVHYSWIDGRLVEPRCTFPVPPEHQLRHWMTHQSLAEAQTLSPSSSSPISEICSLEGGPRIAWTRLHSLSSQPVYAVDNRSGDALDLFAVFNTIASTFIGAIFPYSRKLRMANHRSIALRILLQPPNTFNFFVGSSNGYCGWSPRFALTSDLSLAPTKDSSDWWKITQICAEGPSGAGFSLTPLIDDPGYVNGLDSALIPLLDGLVHNISCSWFFAQTLSEEAELSSLTSPGFLIEFDFNLLD</sequence>
<reference evidence="7" key="1">
    <citation type="submission" date="2019-11" db="UniProtKB">
        <authorList>
            <consortium name="WormBaseParasite"/>
        </authorList>
    </citation>
    <scope>IDENTIFICATION</scope>
</reference>
<dbReference type="SMART" id="SM01421">
    <property type="entry name" value="DUF3480"/>
    <property type="match status" value="1"/>
</dbReference>
<dbReference type="InterPro" id="IPR013083">
    <property type="entry name" value="Znf_RING/FYVE/PHD"/>
</dbReference>
<evidence type="ECO:0000256" key="4">
    <source>
        <dbReference type="PROSITE-ProRule" id="PRU00091"/>
    </source>
</evidence>
<evidence type="ECO:0000256" key="5">
    <source>
        <dbReference type="SAM" id="MobiDB-lite"/>
    </source>
</evidence>
<organism evidence="7">
    <name type="scientific">Mesocestoides corti</name>
    <name type="common">Flatworm</name>
    <dbReference type="NCBI Taxonomy" id="53468"/>
    <lineage>
        <taxon>Eukaryota</taxon>
        <taxon>Metazoa</taxon>
        <taxon>Spiralia</taxon>
        <taxon>Lophotrochozoa</taxon>
        <taxon>Platyhelminthes</taxon>
        <taxon>Cestoda</taxon>
        <taxon>Eucestoda</taxon>
        <taxon>Cyclophyllidea</taxon>
        <taxon>Mesocestoididae</taxon>
        <taxon>Mesocestoides</taxon>
    </lineage>
</organism>
<evidence type="ECO:0000313" key="7">
    <source>
        <dbReference type="WBParaSite" id="MCU_002778-RA"/>
    </source>
</evidence>
<proteinExistence type="predicted"/>
<dbReference type="InterPro" id="IPR000306">
    <property type="entry name" value="Znf_FYVE"/>
</dbReference>
<evidence type="ECO:0000256" key="1">
    <source>
        <dbReference type="ARBA" id="ARBA00022723"/>
    </source>
</evidence>
<evidence type="ECO:0000259" key="6">
    <source>
        <dbReference type="PROSITE" id="PS50178"/>
    </source>
</evidence>
<dbReference type="SMART" id="SM00064">
    <property type="entry name" value="FYVE"/>
    <property type="match status" value="1"/>
</dbReference>
<evidence type="ECO:0000256" key="3">
    <source>
        <dbReference type="ARBA" id="ARBA00022833"/>
    </source>
</evidence>
<feature type="compositionally biased region" description="Polar residues" evidence="5">
    <location>
        <begin position="378"/>
        <end position="388"/>
    </location>
</feature>
<accession>A0A5K3EUA8</accession>
<dbReference type="Gene3D" id="3.30.1360.220">
    <property type="entry name" value="Domain of unknown function (DUF3480), N-terminal subdomain"/>
    <property type="match status" value="1"/>
</dbReference>
<evidence type="ECO:0000256" key="2">
    <source>
        <dbReference type="ARBA" id="ARBA00022771"/>
    </source>
</evidence>
<dbReference type="GO" id="GO:0008270">
    <property type="term" value="F:zinc ion binding"/>
    <property type="evidence" value="ECO:0007669"/>
    <property type="project" value="UniProtKB-KW"/>
</dbReference>
<dbReference type="PROSITE" id="PS50178">
    <property type="entry name" value="ZF_FYVE"/>
    <property type="match status" value="1"/>
</dbReference>
<dbReference type="InterPro" id="IPR011011">
    <property type="entry name" value="Znf_FYVE_PHD"/>
</dbReference>
<keyword evidence="2 4" id="KW-0863">Zinc-finger</keyword>
<dbReference type="InterPro" id="IPR017455">
    <property type="entry name" value="Znf_FYVE-rel"/>
</dbReference>
<feature type="region of interest" description="Disordered" evidence="5">
    <location>
        <begin position="230"/>
        <end position="270"/>
    </location>
</feature>
<feature type="region of interest" description="Disordered" evidence="5">
    <location>
        <begin position="319"/>
        <end position="346"/>
    </location>
</feature>
<keyword evidence="1" id="KW-0479">Metal-binding</keyword>
<dbReference type="Pfam" id="PF11979">
    <property type="entry name" value="SARA_C"/>
    <property type="match status" value="2"/>
</dbReference>
<feature type="compositionally biased region" description="Low complexity" evidence="5">
    <location>
        <begin position="319"/>
        <end position="342"/>
    </location>
</feature>
<protein>
    <submittedName>
        <fullName evidence="7">FYVE-type domain-containing protein</fullName>
    </submittedName>
</protein>
<feature type="compositionally biased region" description="Pro residues" evidence="5">
    <location>
        <begin position="398"/>
        <end position="409"/>
    </location>
</feature>
<dbReference type="GO" id="GO:0031901">
    <property type="term" value="C:early endosome membrane"/>
    <property type="evidence" value="ECO:0007669"/>
    <property type="project" value="TreeGrafter"/>
</dbReference>
<dbReference type="InterPro" id="IPR022557">
    <property type="entry name" value="SARA-like_C"/>
</dbReference>
<dbReference type="GO" id="GO:0016197">
    <property type="term" value="P:endosomal transport"/>
    <property type="evidence" value="ECO:0007669"/>
    <property type="project" value="TreeGrafter"/>
</dbReference>
<feature type="domain" description="FYVE-type" evidence="6">
    <location>
        <begin position="276"/>
        <end position="362"/>
    </location>
</feature>